<organism evidence="3 4">
    <name type="scientific">Pichia sorbitophila (strain ATCC MYA-4447 / BCRC 22081 / CBS 7064 / NBRC 10061 / NRRL Y-12695)</name>
    <name type="common">Hybrid yeast</name>
    <dbReference type="NCBI Taxonomy" id="559304"/>
    <lineage>
        <taxon>Eukaryota</taxon>
        <taxon>Fungi</taxon>
        <taxon>Dikarya</taxon>
        <taxon>Ascomycota</taxon>
        <taxon>Saccharomycotina</taxon>
        <taxon>Pichiomycetes</taxon>
        <taxon>Debaryomycetaceae</taxon>
        <taxon>Millerozyma</taxon>
    </lineage>
</organism>
<gene>
    <name evidence="3" type="primary">Piso0_003551</name>
    <name evidence="2" type="ORF">GNLVRS01_PISO0G14812g</name>
    <name evidence="3" type="ORF">GNLVRS01_PISO0H14813g</name>
</gene>
<dbReference type="EMBL" id="FO082052">
    <property type="protein sequence ID" value="CCE81200.1"/>
    <property type="molecule type" value="Genomic_DNA"/>
</dbReference>
<protein>
    <submittedName>
        <fullName evidence="3">Piso0_003551 protein</fullName>
    </submittedName>
</protein>
<dbReference type="Proteomes" id="UP000005222">
    <property type="component" value="Chromosome H"/>
</dbReference>
<feature type="compositionally biased region" description="Basic and acidic residues" evidence="1">
    <location>
        <begin position="30"/>
        <end position="43"/>
    </location>
</feature>
<dbReference type="Proteomes" id="UP000005222">
    <property type="component" value="Chromosome G"/>
</dbReference>
<evidence type="ECO:0000256" key="1">
    <source>
        <dbReference type="SAM" id="MobiDB-lite"/>
    </source>
</evidence>
<keyword evidence="4" id="KW-1185">Reference proteome</keyword>
<feature type="region of interest" description="Disordered" evidence="1">
    <location>
        <begin position="1"/>
        <end position="86"/>
    </location>
</feature>
<evidence type="ECO:0000313" key="4">
    <source>
        <dbReference type="Proteomes" id="UP000005222"/>
    </source>
</evidence>
<reference evidence="4" key="2">
    <citation type="journal article" date="2012" name="G3 (Bethesda)">
        <title>Pichia sorbitophila, an interspecies yeast hybrid reveals early steps of genome resolution following polyploidization.</title>
        <authorList>
            <person name="Leh Louis V."/>
            <person name="Despons L."/>
            <person name="Friedrich A."/>
            <person name="Martin T."/>
            <person name="Durrens P."/>
            <person name="Casaregola S."/>
            <person name="Neuveglise C."/>
            <person name="Fairhead C."/>
            <person name="Marck C."/>
            <person name="Cruz J.A."/>
            <person name="Straub M.L."/>
            <person name="Kugler V."/>
            <person name="Sacerdot C."/>
            <person name="Uzunov Z."/>
            <person name="Thierry A."/>
            <person name="Weiss S."/>
            <person name="Bleykasten C."/>
            <person name="De Montigny J."/>
            <person name="Jacques N."/>
            <person name="Jung P."/>
            <person name="Lemaire M."/>
            <person name="Mallet S."/>
            <person name="Morel G."/>
            <person name="Richard G.F."/>
            <person name="Sarkar A."/>
            <person name="Savel G."/>
            <person name="Schacherer J."/>
            <person name="Seret M.L."/>
            <person name="Talla E."/>
            <person name="Samson G."/>
            <person name="Jubin C."/>
            <person name="Poulain J."/>
            <person name="Vacherie B."/>
            <person name="Barbe V."/>
            <person name="Pelletier E."/>
            <person name="Sherman D.J."/>
            <person name="Westhof E."/>
            <person name="Weissenbach J."/>
            <person name="Baret P.V."/>
            <person name="Wincker P."/>
            <person name="Gaillardin C."/>
            <person name="Dujon B."/>
            <person name="Souciet J.L."/>
        </authorList>
    </citation>
    <scope>NUCLEOTIDE SEQUENCE [LARGE SCALE GENOMIC DNA]</scope>
    <source>
        <strain evidence="4">ATCC MYA-4447 / BCRC 22081 / CBS 7064 / NBRC 10061 / NRRL Y-12695</strain>
    </source>
</reference>
<dbReference type="AlphaFoldDB" id="G8YG83"/>
<evidence type="ECO:0000313" key="3">
    <source>
        <dbReference type="EMBL" id="CCE81200.1"/>
    </source>
</evidence>
<sequence length="350" mass="40385">MQISYNDEDWSIISSSSDMEDDQSTMSSKSQKEESGHSEKDEVGSSVATVKLPKLVSSESSTKDEETTGSESQEQETGSTGSASRVAEPRNIDTVISFYEHLSSRVDNFNTSLKQRSHHLYQTINAQGSTQGCMSRCRSMRSSASDQVDRLIKILINFLNTQFQYIKSLKENIEKKSLYQKSMYLAVLLALSLIVVYFQPRLLKEQQPEPVYRSRQLDVLYKQSQMYLKKGHDVIENLVYETEEPRFKLFPVSRLRGHKIHRKYRAVSWARKNLRYQDALNQLADNVRQSLFLLEQLRQDLIRESIPLRASVKDLKHNVRDSVGDFRHNVDLAAIRIYDSSTRIRNSWGL</sequence>
<dbReference type="HOGENOM" id="CLU_792524_0_0_1"/>
<accession>G8YG83</accession>
<feature type="compositionally biased region" description="Low complexity" evidence="1">
    <location>
        <begin position="69"/>
        <end position="82"/>
    </location>
</feature>
<dbReference type="InParanoid" id="G8YG83"/>
<name>G8YG83_PICSO</name>
<dbReference type="EMBL" id="FO082053">
    <property type="protein sequence ID" value="CCE80435.1"/>
    <property type="molecule type" value="Genomic_DNA"/>
</dbReference>
<feature type="compositionally biased region" description="Acidic residues" evidence="1">
    <location>
        <begin position="1"/>
        <end position="10"/>
    </location>
</feature>
<evidence type="ECO:0000313" key="2">
    <source>
        <dbReference type="EMBL" id="CCE80435.1"/>
    </source>
</evidence>
<reference evidence="3" key="1">
    <citation type="submission" date="2011-10" db="EMBL/GenBank/DDBJ databases">
        <authorList>
            <person name="Genoscope - CEA"/>
        </authorList>
    </citation>
    <scope>NUCLEOTIDE SEQUENCE</scope>
</reference>
<proteinExistence type="predicted"/>